<dbReference type="PRINTS" id="PR00633">
    <property type="entry name" value="RCCNDNSATION"/>
</dbReference>
<dbReference type="PROSITE" id="PS00626">
    <property type="entry name" value="RCC1_2"/>
    <property type="match status" value="1"/>
</dbReference>
<evidence type="ECO:0000313" key="3">
    <source>
        <dbReference type="RefSeq" id="XP_018321156.1"/>
    </source>
</evidence>
<dbReference type="InterPro" id="IPR009091">
    <property type="entry name" value="RCC1/BLIP-II"/>
</dbReference>
<name>A0A1W4WAZ2_AGRPL</name>
<gene>
    <name evidence="3" type="primary">LOC108734209</name>
</gene>
<dbReference type="Pfam" id="PF00415">
    <property type="entry name" value="RCC1"/>
    <property type="match status" value="2"/>
</dbReference>
<protein>
    <submittedName>
        <fullName evidence="3">Ultraviolet-B receptor UVR8 isoform X1</fullName>
    </submittedName>
</protein>
<dbReference type="RefSeq" id="XP_018321156.1">
    <property type="nucleotide sequence ID" value="XM_018465654.1"/>
</dbReference>
<dbReference type="InParanoid" id="A0A1W4WAZ2"/>
<dbReference type="AlphaFoldDB" id="A0A1W4WAZ2"/>
<dbReference type="GeneID" id="108734209"/>
<dbReference type="InterPro" id="IPR052830">
    <property type="entry name" value="RCC1_domain-containing"/>
</dbReference>
<organism evidence="2 3">
    <name type="scientific">Agrilus planipennis</name>
    <name type="common">Emerald ash borer</name>
    <name type="synonym">Agrilus marcopoli</name>
    <dbReference type="NCBI Taxonomy" id="224129"/>
    <lineage>
        <taxon>Eukaryota</taxon>
        <taxon>Metazoa</taxon>
        <taxon>Ecdysozoa</taxon>
        <taxon>Arthropoda</taxon>
        <taxon>Hexapoda</taxon>
        <taxon>Insecta</taxon>
        <taxon>Pterygota</taxon>
        <taxon>Neoptera</taxon>
        <taxon>Endopterygota</taxon>
        <taxon>Coleoptera</taxon>
        <taxon>Polyphaga</taxon>
        <taxon>Elateriformia</taxon>
        <taxon>Buprestoidea</taxon>
        <taxon>Buprestidae</taxon>
        <taxon>Agrilinae</taxon>
        <taxon>Agrilus</taxon>
    </lineage>
</organism>
<keyword evidence="2" id="KW-1185">Reference proteome</keyword>
<keyword evidence="3" id="KW-0675">Receptor</keyword>
<feature type="repeat" description="RCC1" evidence="1">
    <location>
        <begin position="174"/>
        <end position="230"/>
    </location>
</feature>
<dbReference type="Gene3D" id="2.130.10.30">
    <property type="entry name" value="Regulator of chromosome condensation 1/beta-lactamase-inhibitor protein II"/>
    <property type="match status" value="1"/>
</dbReference>
<accession>A0A1W4WAZ2</accession>
<evidence type="ECO:0000256" key="1">
    <source>
        <dbReference type="PROSITE-ProRule" id="PRU00235"/>
    </source>
</evidence>
<proteinExistence type="predicted"/>
<dbReference type="PANTHER" id="PTHR46849">
    <property type="entry name" value="RCC1 DOMAIN-CONTAINING PROTEIN 1"/>
    <property type="match status" value="1"/>
</dbReference>
<dbReference type="STRING" id="224129.A0A1W4WAZ2"/>
<dbReference type="Proteomes" id="UP000192223">
    <property type="component" value="Unplaced"/>
</dbReference>
<dbReference type="InterPro" id="IPR000408">
    <property type="entry name" value="Reg_chr_condens"/>
</dbReference>
<reference evidence="3" key="1">
    <citation type="submission" date="2025-08" db="UniProtKB">
        <authorList>
            <consortium name="RefSeq"/>
        </authorList>
    </citation>
    <scope>IDENTIFICATION</scope>
    <source>
        <tissue evidence="3">Entire body</tissue>
    </source>
</reference>
<dbReference type="FunCoup" id="A0A1W4WAZ2">
    <property type="interactions" value="231"/>
</dbReference>
<feature type="repeat" description="RCC1" evidence="1">
    <location>
        <begin position="231"/>
        <end position="295"/>
    </location>
</feature>
<dbReference type="PROSITE" id="PS50012">
    <property type="entry name" value="RCC1_3"/>
    <property type="match status" value="2"/>
</dbReference>
<dbReference type="KEGG" id="apln:108734209"/>
<dbReference type="PANTHER" id="PTHR46849:SF1">
    <property type="entry name" value="RCC1 DOMAIN-CONTAINING PROTEIN 1"/>
    <property type="match status" value="1"/>
</dbReference>
<dbReference type="SUPFAM" id="SSF50985">
    <property type="entry name" value="RCC1/BLIP-II"/>
    <property type="match status" value="1"/>
</dbReference>
<dbReference type="OrthoDB" id="5370059at2759"/>
<sequence length="351" mass="38762">MRVLYSGFNMYGQIIHEAECVVKTIKEFEYAEVGDLELAYSYLLIKTNSDSFEVHGAISSTDEKTTRTLDFPEIKKDTVQFSCCHKWCLFLTKSGEIFKWEIANPDKVGLLPSLVSSDDDDDKVSKIRCGSHITVASSFKGKIFNVPNLLEHRIPNLKDFCVGNEHCILLDTTGNVYSFGRGRIWCSSRGQLGHGNLNDESEPKLVEALAGIKIISVASGGWHSCALSADGDLYIWGWNSNGQLGLASKDSHSAATEAVSVMATPHPVELFGNQVDSNVVQMACGSRHTIALLDNNELYGCGWNKYNQLGISSPATENIHKMTKIIDLNRRSSKMQLKCGPWATAVLLFLE</sequence>
<evidence type="ECO:0000313" key="2">
    <source>
        <dbReference type="Proteomes" id="UP000192223"/>
    </source>
</evidence>